<dbReference type="Pfam" id="PF11843">
    <property type="entry name" value="DUF3363"/>
    <property type="match status" value="1"/>
</dbReference>
<dbReference type="InterPro" id="IPR021795">
    <property type="entry name" value="DUF3363"/>
</dbReference>
<protein>
    <submittedName>
        <fullName evidence="1">DUF3363 domain-containing protein</fullName>
    </submittedName>
</protein>
<accession>A0ABY8JB20</accession>
<dbReference type="EMBL" id="CP121646">
    <property type="protein sequence ID" value="WFU61173.1"/>
    <property type="molecule type" value="Genomic_DNA"/>
</dbReference>
<keyword evidence="2" id="KW-1185">Reference proteome</keyword>
<name>A0ABY8JB20_9BRAD</name>
<dbReference type="RefSeq" id="WP_244558751.1">
    <property type="nucleotide sequence ID" value="NZ_CP121646.1"/>
</dbReference>
<proteinExistence type="predicted"/>
<reference evidence="1 2" key="1">
    <citation type="submission" date="2023-04" db="EMBL/GenBank/DDBJ databases">
        <title>Australian commercial rhizobial inoculants.</title>
        <authorList>
            <person name="Kohlmeier M.G."/>
            <person name="O'Hara G.W."/>
            <person name="Colombi E."/>
            <person name="Ramsay J.P."/>
            <person name="Terpolilli J."/>
        </authorList>
    </citation>
    <scope>NUCLEOTIDE SEQUENCE [LARGE SCALE GENOMIC DNA]</scope>
    <source>
        <strain evidence="1 2">CB627</strain>
    </source>
</reference>
<organism evidence="1 2">
    <name type="scientific">Bradyrhizobium brasilense</name>
    <dbReference type="NCBI Taxonomy" id="1419277"/>
    <lineage>
        <taxon>Bacteria</taxon>
        <taxon>Pseudomonadati</taxon>
        <taxon>Pseudomonadota</taxon>
        <taxon>Alphaproteobacteria</taxon>
        <taxon>Hyphomicrobiales</taxon>
        <taxon>Nitrobacteraceae</taxon>
        <taxon>Bradyrhizobium</taxon>
    </lineage>
</organism>
<sequence length="80" mass="8841">MGKLTGREYRNVRAGDSLSGVYKRMLTLSSGRYALIEQSREFVLVPWRPVLERARGQLVSGSVGGEGISWSIGMKRGIGR</sequence>
<dbReference type="Proteomes" id="UP001221546">
    <property type="component" value="Chromosome"/>
</dbReference>
<evidence type="ECO:0000313" key="2">
    <source>
        <dbReference type="Proteomes" id="UP001221546"/>
    </source>
</evidence>
<evidence type="ECO:0000313" key="1">
    <source>
        <dbReference type="EMBL" id="WFU61173.1"/>
    </source>
</evidence>
<gene>
    <name evidence="1" type="ORF">QA636_27020</name>
</gene>